<keyword evidence="1" id="KW-0812">Transmembrane</keyword>
<name>A0A813JQM8_POLGL</name>
<feature type="transmembrane region" description="Helical" evidence="1">
    <location>
        <begin position="47"/>
        <end position="67"/>
    </location>
</feature>
<protein>
    <submittedName>
        <fullName evidence="2">Uncharacterized protein</fullName>
    </submittedName>
</protein>
<comment type="caution">
    <text evidence="2">The sequence shown here is derived from an EMBL/GenBank/DDBJ whole genome shotgun (WGS) entry which is preliminary data.</text>
</comment>
<sequence length="99" mass="11219">MKLNSHTLLPVFYSFSFLKVGTRCTQDFCDDRLKKTQLYNLVNDHKWIRKILFMFMFIASQVLLIGVPGTLGTRAISNEKAYASLISPQAIRAPALPVV</sequence>
<reference evidence="2" key="1">
    <citation type="submission" date="2021-02" db="EMBL/GenBank/DDBJ databases">
        <authorList>
            <person name="Dougan E. K."/>
            <person name="Rhodes N."/>
            <person name="Thang M."/>
            <person name="Chan C."/>
        </authorList>
    </citation>
    <scope>NUCLEOTIDE SEQUENCE</scope>
</reference>
<keyword evidence="1" id="KW-0472">Membrane</keyword>
<proteinExistence type="predicted"/>
<evidence type="ECO:0000256" key="1">
    <source>
        <dbReference type="SAM" id="Phobius"/>
    </source>
</evidence>
<organism evidence="2 3">
    <name type="scientific">Polarella glacialis</name>
    <name type="common">Dinoflagellate</name>
    <dbReference type="NCBI Taxonomy" id="89957"/>
    <lineage>
        <taxon>Eukaryota</taxon>
        <taxon>Sar</taxon>
        <taxon>Alveolata</taxon>
        <taxon>Dinophyceae</taxon>
        <taxon>Suessiales</taxon>
        <taxon>Suessiaceae</taxon>
        <taxon>Polarella</taxon>
    </lineage>
</organism>
<dbReference type="Proteomes" id="UP000626109">
    <property type="component" value="Unassembled WGS sequence"/>
</dbReference>
<evidence type="ECO:0000313" key="2">
    <source>
        <dbReference type="EMBL" id="CAE8680690.1"/>
    </source>
</evidence>
<dbReference type="EMBL" id="CAJNNW010025882">
    <property type="protein sequence ID" value="CAE8680690.1"/>
    <property type="molecule type" value="Genomic_DNA"/>
</dbReference>
<accession>A0A813JQM8</accession>
<gene>
    <name evidence="2" type="ORF">PGLA2088_LOCUS22045</name>
</gene>
<keyword evidence="1" id="KW-1133">Transmembrane helix</keyword>
<evidence type="ECO:0000313" key="3">
    <source>
        <dbReference type="Proteomes" id="UP000626109"/>
    </source>
</evidence>
<dbReference type="AlphaFoldDB" id="A0A813JQM8"/>